<evidence type="ECO:0000259" key="1">
    <source>
        <dbReference type="Pfam" id="PF08818"/>
    </source>
</evidence>
<keyword evidence="3" id="KW-1185">Reference proteome</keyword>
<evidence type="ECO:0000313" key="2">
    <source>
        <dbReference type="EMBL" id="REG04801.1"/>
    </source>
</evidence>
<evidence type="ECO:0000313" key="3">
    <source>
        <dbReference type="Proteomes" id="UP000256388"/>
    </source>
</evidence>
<dbReference type="OrthoDB" id="115213at2"/>
<name>A0A347ZPF4_9CHLR</name>
<gene>
    <name evidence="2" type="ORF">DFR64_3153</name>
</gene>
<feature type="domain" description="YdhG-like" evidence="1">
    <location>
        <begin position="23"/>
        <end position="113"/>
    </location>
</feature>
<proteinExistence type="predicted"/>
<dbReference type="Gene3D" id="3.90.1150.200">
    <property type="match status" value="1"/>
</dbReference>
<dbReference type="Proteomes" id="UP000256388">
    <property type="component" value="Unassembled WGS sequence"/>
</dbReference>
<dbReference type="RefSeq" id="WP_116226390.1">
    <property type="nucleotide sequence ID" value="NZ_AP018437.1"/>
</dbReference>
<protein>
    <submittedName>
        <fullName evidence="2">Uncharacterized protein YdhG (YjbR/CyaY superfamily)</fullName>
    </submittedName>
</protein>
<sequence>MDSSKKSPQTIDEYMTGFPAQAQAIMQRMRDLIHEIAPEATEKISYGIPTFVLGQNLVHFAAYQNHIGFYPSSSGIAHFEEELRDYETSKGTVRFPLDKPIPYDLVRRITEFRVAENRVRAKAKKSK</sequence>
<organism evidence="2 3">
    <name type="scientific">Pelolinea submarina</name>
    <dbReference type="NCBI Taxonomy" id="913107"/>
    <lineage>
        <taxon>Bacteria</taxon>
        <taxon>Bacillati</taxon>
        <taxon>Chloroflexota</taxon>
        <taxon>Anaerolineae</taxon>
        <taxon>Anaerolineales</taxon>
        <taxon>Anaerolineaceae</taxon>
        <taxon>Pelolinea</taxon>
    </lineage>
</organism>
<dbReference type="SUPFAM" id="SSF159888">
    <property type="entry name" value="YdhG-like"/>
    <property type="match status" value="1"/>
</dbReference>
<accession>A0A347ZPF4</accession>
<dbReference type="EMBL" id="QUMS01000006">
    <property type="protein sequence ID" value="REG04801.1"/>
    <property type="molecule type" value="Genomic_DNA"/>
</dbReference>
<reference evidence="2 3" key="1">
    <citation type="submission" date="2018-08" db="EMBL/GenBank/DDBJ databases">
        <title>Genomic Encyclopedia of Type Strains, Phase IV (KMG-IV): sequencing the most valuable type-strain genomes for metagenomic binning, comparative biology and taxonomic classification.</title>
        <authorList>
            <person name="Goeker M."/>
        </authorList>
    </citation>
    <scope>NUCLEOTIDE SEQUENCE [LARGE SCALE GENOMIC DNA]</scope>
    <source>
        <strain evidence="2 3">DSM 23923</strain>
    </source>
</reference>
<dbReference type="AlphaFoldDB" id="A0A347ZPF4"/>
<comment type="caution">
    <text evidence="2">The sequence shown here is derived from an EMBL/GenBank/DDBJ whole genome shotgun (WGS) entry which is preliminary data.</text>
</comment>
<dbReference type="Pfam" id="PF08818">
    <property type="entry name" value="DUF1801"/>
    <property type="match status" value="1"/>
</dbReference>
<dbReference type="InterPro" id="IPR014922">
    <property type="entry name" value="YdhG-like"/>
</dbReference>